<accession>A0AAV7RYL8</accession>
<feature type="compositionally biased region" description="Basic and acidic residues" evidence="1">
    <location>
        <begin position="1"/>
        <end position="11"/>
    </location>
</feature>
<comment type="caution">
    <text evidence="2">The sequence shown here is derived from an EMBL/GenBank/DDBJ whole genome shotgun (WGS) entry which is preliminary data.</text>
</comment>
<name>A0AAV7RYL8_PLEWA</name>
<gene>
    <name evidence="2" type="ORF">NDU88_010223</name>
</gene>
<dbReference type="Proteomes" id="UP001066276">
    <property type="component" value="Chromosome 5"/>
</dbReference>
<proteinExistence type="predicted"/>
<keyword evidence="3" id="KW-1185">Reference proteome</keyword>
<feature type="compositionally biased region" description="Basic and acidic residues" evidence="1">
    <location>
        <begin position="87"/>
        <end position="105"/>
    </location>
</feature>
<protein>
    <submittedName>
        <fullName evidence="2">Uncharacterized protein</fullName>
    </submittedName>
</protein>
<dbReference type="EMBL" id="JANPWB010000009">
    <property type="protein sequence ID" value="KAJ1157512.1"/>
    <property type="molecule type" value="Genomic_DNA"/>
</dbReference>
<sequence length="105" mass="11685">MTHRPETRLRGSGDPVLRPSRSVRRGQFAGGTRDAEECLQLPQCKGSLTMGPARRRGLGRRSIPGPHMQGSWTSAEPSILIQVGRVQGDRREGGHPRERRDLDLH</sequence>
<evidence type="ECO:0000313" key="3">
    <source>
        <dbReference type="Proteomes" id="UP001066276"/>
    </source>
</evidence>
<feature type="region of interest" description="Disordered" evidence="1">
    <location>
        <begin position="1"/>
        <end position="105"/>
    </location>
</feature>
<organism evidence="2 3">
    <name type="scientific">Pleurodeles waltl</name>
    <name type="common">Iberian ribbed newt</name>
    <dbReference type="NCBI Taxonomy" id="8319"/>
    <lineage>
        <taxon>Eukaryota</taxon>
        <taxon>Metazoa</taxon>
        <taxon>Chordata</taxon>
        <taxon>Craniata</taxon>
        <taxon>Vertebrata</taxon>
        <taxon>Euteleostomi</taxon>
        <taxon>Amphibia</taxon>
        <taxon>Batrachia</taxon>
        <taxon>Caudata</taxon>
        <taxon>Salamandroidea</taxon>
        <taxon>Salamandridae</taxon>
        <taxon>Pleurodelinae</taxon>
        <taxon>Pleurodeles</taxon>
    </lineage>
</organism>
<evidence type="ECO:0000256" key="1">
    <source>
        <dbReference type="SAM" id="MobiDB-lite"/>
    </source>
</evidence>
<reference evidence="2" key="1">
    <citation type="journal article" date="2022" name="bioRxiv">
        <title>Sequencing and chromosome-scale assembly of the giantPleurodeles waltlgenome.</title>
        <authorList>
            <person name="Brown T."/>
            <person name="Elewa A."/>
            <person name="Iarovenko S."/>
            <person name="Subramanian E."/>
            <person name="Araus A.J."/>
            <person name="Petzold A."/>
            <person name="Susuki M."/>
            <person name="Suzuki K.-i.T."/>
            <person name="Hayashi T."/>
            <person name="Toyoda A."/>
            <person name="Oliveira C."/>
            <person name="Osipova E."/>
            <person name="Leigh N.D."/>
            <person name="Simon A."/>
            <person name="Yun M.H."/>
        </authorList>
    </citation>
    <scope>NUCLEOTIDE SEQUENCE</scope>
    <source>
        <strain evidence="2">20211129_DDA</strain>
        <tissue evidence="2">Liver</tissue>
    </source>
</reference>
<evidence type="ECO:0000313" key="2">
    <source>
        <dbReference type="EMBL" id="KAJ1157512.1"/>
    </source>
</evidence>
<dbReference type="AlphaFoldDB" id="A0AAV7RYL8"/>